<evidence type="ECO:0000256" key="7">
    <source>
        <dbReference type="ARBA" id="ARBA00023136"/>
    </source>
</evidence>
<dbReference type="FunFam" id="3.40.50.300:FF:001572">
    <property type="entry name" value="ESX-1 secretion system protein eccCa1"/>
    <property type="match status" value="1"/>
</dbReference>
<dbReference type="InterPro" id="IPR050206">
    <property type="entry name" value="FtsK/SpoIIIE/SftA"/>
</dbReference>
<keyword evidence="4 8" id="KW-0547">Nucleotide-binding</keyword>
<keyword evidence="2" id="KW-1003">Cell membrane</keyword>
<sequence>MTTKKFTPTIKRGPRLTPGEINVTAPDDLGVEIPPSGMQKALPYVMGGCMLGMIAIMIFTGVRQLSPYMLMMPLMMVMGTVGMMAGGGSGGKKVPEINADRKEYLRYLAGLRTRVTSSAAAQVTFFNYHAPHPDDLLSLIGTHRQWSRQASSDFYAAVRIGLGTEPAVDRLLKPSVGGELAGPQAAPQPHLEPVSHMWVTKFLRTHGLIHDCPKLVQLRTFPTIAIGGDGDSAGLLTAMICHLAVFHPPDLLQLRVLTDNPEDPQWSWLKWLPHTQHQTDTDAAGATRLVFTRPDGLSDLTARGPHTADSAPAGPYVVVIDLTGGKAGFPVDGRAGVTVITLGNHRGSAYRIRVDPSGTADDRLPNQTFRLVTSTTDTMTSGQAARIARKLAGWSITGTIIDKSTRVQKKVATEWHQLVGAQTIEEVTPNRWRMFSDTDRDRLKIPFGHELKTGDIQYLDIKEGAEFGAGPHGMLIGTTGSGKSEFLRTLILSLVATHHPDQVNLLLTDFKGGSTFLGMEKLPHTAAVVTNMEEEAELVSRMGEVLSGELDRRQSILRQAGIQVGAAGALSGVAEYEKHRERGADLAPLPTLFVVVDEFAELLQNHPDFIALFDRICRVGRSLRVHLLLATQSLNTGGVRIDKLEPNLTYRIALRTTSSAESKAVIGTPEAQYITNKESGVGFLRVGMEDPAKFKSIYTGEPYVPTASLSDNGDAAPKHAAVSRVHIRPFTAAPIAEPVIS</sequence>
<dbReference type="InterPro" id="IPR002543">
    <property type="entry name" value="FtsK_dom"/>
</dbReference>
<evidence type="ECO:0000256" key="4">
    <source>
        <dbReference type="ARBA" id="ARBA00022741"/>
    </source>
</evidence>
<dbReference type="RefSeq" id="WP_163796170.1">
    <property type="nucleotide sequence ID" value="NZ_AP022588.1"/>
</dbReference>
<reference evidence="11 12" key="1">
    <citation type="journal article" date="2019" name="Emerg. Microbes Infect.">
        <title>Comprehensive subspecies identification of 175 nontuberculous mycobacteria species based on 7547 genomic profiles.</title>
        <authorList>
            <person name="Matsumoto Y."/>
            <person name="Kinjo T."/>
            <person name="Motooka D."/>
            <person name="Nabeya D."/>
            <person name="Jung N."/>
            <person name="Uechi K."/>
            <person name="Horii T."/>
            <person name="Iida T."/>
            <person name="Fujita J."/>
            <person name="Nakamura S."/>
        </authorList>
    </citation>
    <scope>NUCLEOTIDE SEQUENCE [LARGE SCALE GENOMIC DNA]</scope>
    <source>
        <strain evidence="11 12">JCM 17899</strain>
    </source>
</reference>
<keyword evidence="3 9" id="KW-0812">Transmembrane</keyword>
<evidence type="ECO:0000256" key="9">
    <source>
        <dbReference type="SAM" id="Phobius"/>
    </source>
</evidence>
<dbReference type="CDD" id="cd01127">
    <property type="entry name" value="TrwB_TraG_TraD_VirD4"/>
    <property type="match status" value="1"/>
</dbReference>
<dbReference type="AlphaFoldDB" id="A0A7I7QN70"/>
<feature type="transmembrane region" description="Helical" evidence="9">
    <location>
        <begin position="41"/>
        <end position="62"/>
    </location>
</feature>
<evidence type="ECO:0000256" key="6">
    <source>
        <dbReference type="ARBA" id="ARBA00022989"/>
    </source>
</evidence>
<dbReference type="Gene3D" id="3.40.50.300">
    <property type="entry name" value="P-loop containing nucleotide triphosphate hydrolases"/>
    <property type="match status" value="1"/>
</dbReference>
<dbReference type="GO" id="GO:0003677">
    <property type="term" value="F:DNA binding"/>
    <property type="evidence" value="ECO:0007669"/>
    <property type="project" value="InterPro"/>
</dbReference>
<protein>
    <submittedName>
        <fullName evidence="11">Type VII secretion protein EccCa</fullName>
    </submittedName>
</protein>
<keyword evidence="5 8" id="KW-0067">ATP-binding</keyword>
<gene>
    <name evidence="11" type="ORF">MSEDJ_13620</name>
</gene>
<proteinExistence type="predicted"/>
<feature type="domain" description="FtsK" evidence="10">
    <location>
        <begin position="453"/>
        <end position="663"/>
    </location>
</feature>
<dbReference type="NCBIfam" id="TIGR03924">
    <property type="entry name" value="T7SS_EccC_a"/>
    <property type="match status" value="1"/>
</dbReference>
<keyword evidence="12" id="KW-1185">Reference proteome</keyword>
<evidence type="ECO:0000313" key="12">
    <source>
        <dbReference type="Proteomes" id="UP000467193"/>
    </source>
</evidence>
<dbReference type="PANTHER" id="PTHR22683">
    <property type="entry name" value="SPORULATION PROTEIN RELATED"/>
    <property type="match status" value="1"/>
</dbReference>
<dbReference type="PANTHER" id="PTHR22683:SF1">
    <property type="entry name" value="TYPE VII SECRETION SYSTEM PROTEIN ESSC"/>
    <property type="match status" value="1"/>
</dbReference>
<accession>A0A7I7QN70</accession>
<organism evidence="11 12">
    <name type="scientific">Mycolicibacterium sediminis</name>
    <dbReference type="NCBI Taxonomy" id="1286180"/>
    <lineage>
        <taxon>Bacteria</taxon>
        <taxon>Bacillati</taxon>
        <taxon>Actinomycetota</taxon>
        <taxon>Actinomycetes</taxon>
        <taxon>Mycobacteriales</taxon>
        <taxon>Mycobacteriaceae</taxon>
        <taxon>Mycolicibacterium</taxon>
    </lineage>
</organism>
<name>A0A7I7QN70_9MYCO</name>
<dbReference type="GO" id="GO:0005886">
    <property type="term" value="C:plasma membrane"/>
    <property type="evidence" value="ECO:0007669"/>
    <property type="project" value="UniProtKB-SubCell"/>
</dbReference>
<dbReference type="KEGG" id="msei:MSEDJ_13620"/>
<keyword evidence="7 9" id="KW-0472">Membrane</keyword>
<evidence type="ECO:0000256" key="5">
    <source>
        <dbReference type="ARBA" id="ARBA00022840"/>
    </source>
</evidence>
<dbReference type="InterPro" id="IPR023836">
    <property type="entry name" value="EccCa-like_Actinobacteria"/>
</dbReference>
<dbReference type="SUPFAM" id="SSF52540">
    <property type="entry name" value="P-loop containing nucleoside triphosphate hydrolases"/>
    <property type="match status" value="1"/>
</dbReference>
<dbReference type="Proteomes" id="UP000467193">
    <property type="component" value="Chromosome"/>
</dbReference>
<dbReference type="EMBL" id="AP022588">
    <property type="protein sequence ID" value="BBY27266.1"/>
    <property type="molecule type" value="Genomic_DNA"/>
</dbReference>
<comment type="subcellular location">
    <subcellularLocation>
        <location evidence="1">Cell membrane</location>
        <topology evidence="1">Multi-pass membrane protein</topology>
    </subcellularLocation>
</comment>
<evidence type="ECO:0000313" key="11">
    <source>
        <dbReference type="EMBL" id="BBY27266.1"/>
    </source>
</evidence>
<evidence type="ECO:0000259" key="10">
    <source>
        <dbReference type="PROSITE" id="PS50901"/>
    </source>
</evidence>
<evidence type="ECO:0000256" key="1">
    <source>
        <dbReference type="ARBA" id="ARBA00004651"/>
    </source>
</evidence>
<evidence type="ECO:0000256" key="3">
    <source>
        <dbReference type="ARBA" id="ARBA00022692"/>
    </source>
</evidence>
<dbReference type="Pfam" id="PF01580">
    <property type="entry name" value="FtsK_SpoIIIE"/>
    <property type="match status" value="1"/>
</dbReference>
<feature type="binding site" evidence="8">
    <location>
        <begin position="477"/>
        <end position="484"/>
    </location>
    <ligand>
        <name>ATP</name>
        <dbReference type="ChEBI" id="CHEBI:30616"/>
    </ligand>
</feature>
<evidence type="ECO:0000256" key="8">
    <source>
        <dbReference type="PROSITE-ProRule" id="PRU00289"/>
    </source>
</evidence>
<dbReference type="GO" id="GO:0005524">
    <property type="term" value="F:ATP binding"/>
    <property type="evidence" value="ECO:0007669"/>
    <property type="project" value="UniProtKB-UniRule"/>
</dbReference>
<dbReference type="InterPro" id="IPR027417">
    <property type="entry name" value="P-loop_NTPase"/>
</dbReference>
<evidence type="ECO:0000256" key="2">
    <source>
        <dbReference type="ARBA" id="ARBA00022475"/>
    </source>
</evidence>
<dbReference type="PROSITE" id="PS50901">
    <property type="entry name" value="FTSK"/>
    <property type="match status" value="1"/>
</dbReference>
<keyword evidence="6 9" id="KW-1133">Transmembrane helix</keyword>